<reference evidence="8" key="1">
    <citation type="submission" date="2021-02" db="EMBL/GenBank/DDBJ databases">
        <authorList>
            <person name="Han P."/>
        </authorList>
    </citation>
    <scope>NUCLEOTIDE SEQUENCE</scope>
    <source>
        <strain evidence="8">Candidatus Nitrosotenuis uzonensis 5A</strain>
    </source>
</reference>
<comment type="caution">
    <text evidence="8">The sequence shown here is derived from an EMBL/GenBank/DDBJ whole genome shotgun (WGS) entry which is preliminary data.</text>
</comment>
<accession>A0A812ETX9</accession>
<evidence type="ECO:0000256" key="3">
    <source>
        <dbReference type="ARBA" id="ARBA00022692"/>
    </source>
</evidence>
<evidence type="ECO:0000313" key="9">
    <source>
        <dbReference type="Proteomes" id="UP000655759"/>
    </source>
</evidence>
<feature type="transmembrane region" description="Helical" evidence="6">
    <location>
        <begin position="157"/>
        <end position="174"/>
    </location>
</feature>
<evidence type="ECO:0000256" key="2">
    <source>
        <dbReference type="ARBA" id="ARBA00022475"/>
    </source>
</evidence>
<gene>
    <name evidence="8" type="ORF">NUZ5A_20282</name>
</gene>
<comment type="subcellular location">
    <subcellularLocation>
        <location evidence="1">Cell membrane</location>
        <topology evidence="1">Multi-pass membrane protein</topology>
    </subcellularLocation>
</comment>
<feature type="transmembrane region" description="Helical" evidence="6">
    <location>
        <begin position="127"/>
        <end position="148"/>
    </location>
</feature>
<dbReference type="PANTHER" id="PTHR42920:SF5">
    <property type="entry name" value="EAMA DOMAIN-CONTAINING PROTEIN"/>
    <property type="match status" value="1"/>
</dbReference>
<feature type="transmembrane region" description="Helical" evidence="6">
    <location>
        <begin position="248"/>
        <end position="269"/>
    </location>
</feature>
<dbReference type="InterPro" id="IPR051258">
    <property type="entry name" value="Diverse_Substrate_Transporter"/>
</dbReference>
<evidence type="ECO:0000256" key="1">
    <source>
        <dbReference type="ARBA" id="ARBA00004651"/>
    </source>
</evidence>
<organism evidence="8 9">
    <name type="scientific">Candidatus Nitrosotenuis uzonensis</name>
    <dbReference type="NCBI Taxonomy" id="1407055"/>
    <lineage>
        <taxon>Archaea</taxon>
        <taxon>Nitrososphaerota</taxon>
        <taxon>Candidatus Nitrosotenuis</taxon>
    </lineage>
</organism>
<proteinExistence type="predicted"/>
<dbReference type="PANTHER" id="PTHR42920">
    <property type="entry name" value="OS03G0707200 PROTEIN-RELATED"/>
    <property type="match status" value="1"/>
</dbReference>
<keyword evidence="4 6" id="KW-1133">Transmembrane helix</keyword>
<dbReference type="Proteomes" id="UP000655759">
    <property type="component" value="Unassembled WGS sequence"/>
</dbReference>
<evidence type="ECO:0000313" key="8">
    <source>
        <dbReference type="EMBL" id="CAE6487227.1"/>
    </source>
</evidence>
<dbReference type="InterPro" id="IPR037185">
    <property type="entry name" value="EmrE-like"/>
</dbReference>
<dbReference type="EMBL" id="CAJNAQ010000002">
    <property type="protein sequence ID" value="CAE6487227.1"/>
    <property type="molecule type" value="Genomic_DNA"/>
</dbReference>
<feature type="transmembrane region" description="Helical" evidence="6">
    <location>
        <begin position="99"/>
        <end position="121"/>
    </location>
</feature>
<evidence type="ECO:0000256" key="6">
    <source>
        <dbReference type="SAM" id="Phobius"/>
    </source>
</evidence>
<evidence type="ECO:0000256" key="4">
    <source>
        <dbReference type="ARBA" id="ARBA00022989"/>
    </source>
</evidence>
<feature type="transmembrane region" description="Helical" evidence="6">
    <location>
        <begin position="31"/>
        <end position="48"/>
    </location>
</feature>
<dbReference type="GO" id="GO:0005886">
    <property type="term" value="C:plasma membrane"/>
    <property type="evidence" value="ECO:0007669"/>
    <property type="project" value="UniProtKB-SubCell"/>
</dbReference>
<dbReference type="InterPro" id="IPR000620">
    <property type="entry name" value="EamA_dom"/>
</dbReference>
<evidence type="ECO:0000256" key="5">
    <source>
        <dbReference type="ARBA" id="ARBA00023136"/>
    </source>
</evidence>
<protein>
    <recommendedName>
        <fullName evidence="7">EamA domain-containing protein</fullName>
    </recommendedName>
</protein>
<feature type="transmembrane region" description="Helical" evidence="6">
    <location>
        <begin position="68"/>
        <end position="87"/>
    </location>
</feature>
<dbReference type="SUPFAM" id="SSF103481">
    <property type="entry name" value="Multidrug resistance efflux transporter EmrE"/>
    <property type="match status" value="2"/>
</dbReference>
<feature type="domain" description="EamA" evidence="7">
    <location>
        <begin position="33"/>
        <end position="170"/>
    </location>
</feature>
<name>A0A812ETX9_9ARCH</name>
<dbReference type="AlphaFoldDB" id="A0A812ETX9"/>
<feature type="transmembrane region" description="Helical" evidence="6">
    <location>
        <begin position="303"/>
        <end position="320"/>
    </location>
</feature>
<keyword evidence="5 6" id="KW-0472">Membrane</keyword>
<dbReference type="Pfam" id="PF00892">
    <property type="entry name" value="EamA"/>
    <property type="match status" value="2"/>
</dbReference>
<feature type="domain" description="EamA" evidence="7">
    <location>
        <begin position="188"/>
        <end position="320"/>
    </location>
</feature>
<keyword evidence="3 6" id="KW-0812">Transmembrane</keyword>
<keyword evidence="2" id="KW-1003">Cell membrane</keyword>
<feature type="transmembrane region" description="Helical" evidence="6">
    <location>
        <begin position="276"/>
        <end position="297"/>
    </location>
</feature>
<feature type="transmembrane region" description="Helical" evidence="6">
    <location>
        <begin position="186"/>
        <end position="207"/>
    </location>
</feature>
<sequence length="326" mass="36263">MQVVWELFWKPLTIIKSIKSTITGHKKLKRYSIGFLFAILAAILGAMADVLPKPILEGNASFSGLNPIAMVAIIYLLNSIMFTGLLPKKNPVNEVGIRNFLLLIIIGVTEIIATTIFYLGLKNTSAVNSAILGNSDIIFTSIIAVIIFREALQRKEYFSYSIILCGSIIIPVYIDLAANNYQISQFVYGDFLIVFAGLFYGIEMNVYRYLSDKIDAKRILQIISFVGGIVTISLVFLLQIPLEFKFEYMPTILISGMLGIGISVLFIVVAIKNIGAVRTILIFSTTTLFGIIFSHIILNEKIISLHLIAFVMVFIGIILLRTKMTD</sequence>
<feature type="transmembrane region" description="Helical" evidence="6">
    <location>
        <begin position="219"/>
        <end position="242"/>
    </location>
</feature>
<evidence type="ECO:0000259" key="7">
    <source>
        <dbReference type="Pfam" id="PF00892"/>
    </source>
</evidence>